<reference evidence="4 5" key="1">
    <citation type="submission" date="2019-06" db="EMBL/GenBank/DDBJ databases">
        <title>Echinicola alkalisoli sp. nov. isolated from saline soil.</title>
        <authorList>
            <person name="Sun J.-Q."/>
            <person name="Xu L."/>
        </authorList>
    </citation>
    <scope>NUCLEOTIDE SEQUENCE [LARGE SCALE GENOMIC DNA]</scope>
    <source>
        <strain evidence="4 5">LN3S3</strain>
    </source>
</reference>
<evidence type="ECO:0000259" key="3">
    <source>
        <dbReference type="Pfam" id="PF01765"/>
    </source>
</evidence>
<dbReference type="OrthoDB" id="9804006at2"/>
<protein>
    <submittedName>
        <fullName evidence="4">Ribosome recycling factor</fullName>
    </submittedName>
</protein>
<dbReference type="PANTHER" id="PTHR20982">
    <property type="entry name" value="RIBOSOME RECYCLING FACTOR"/>
    <property type="match status" value="1"/>
</dbReference>
<name>A0A514CK08_9BACT</name>
<comment type="similarity">
    <text evidence="1">Belongs to the RRF family.</text>
</comment>
<dbReference type="GO" id="GO:0006412">
    <property type="term" value="P:translation"/>
    <property type="evidence" value="ECO:0007669"/>
    <property type="project" value="UniProtKB-KW"/>
</dbReference>
<sequence length="85" mass="9757">MINSSFECENGKISIRSARKEPHDSLKKLQIEGLSEDDVKRAEDKVQKLTDEFSSKIDVLFEKKEADIMNVYFTTFALQKRATDA</sequence>
<dbReference type="GO" id="GO:0043023">
    <property type="term" value="F:ribosomal large subunit binding"/>
    <property type="evidence" value="ECO:0007669"/>
    <property type="project" value="TreeGrafter"/>
</dbReference>
<dbReference type="AlphaFoldDB" id="A0A514CK08"/>
<organism evidence="4 5">
    <name type="scientific">Echinicola soli</name>
    <dbReference type="NCBI Taxonomy" id="2591634"/>
    <lineage>
        <taxon>Bacteria</taxon>
        <taxon>Pseudomonadati</taxon>
        <taxon>Bacteroidota</taxon>
        <taxon>Cytophagia</taxon>
        <taxon>Cytophagales</taxon>
        <taxon>Cyclobacteriaceae</taxon>
        <taxon>Echinicola</taxon>
    </lineage>
</organism>
<evidence type="ECO:0000256" key="1">
    <source>
        <dbReference type="ARBA" id="ARBA00005912"/>
    </source>
</evidence>
<evidence type="ECO:0000313" key="4">
    <source>
        <dbReference type="EMBL" id="QDH80185.1"/>
    </source>
</evidence>
<keyword evidence="5" id="KW-1185">Reference proteome</keyword>
<dbReference type="KEGG" id="echi:FKX85_14505"/>
<dbReference type="Pfam" id="PF01765">
    <property type="entry name" value="RRF"/>
    <property type="match status" value="1"/>
</dbReference>
<evidence type="ECO:0000256" key="2">
    <source>
        <dbReference type="ARBA" id="ARBA00022917"/>
    </source>
</evidence>
<feature type="domain" description="Ribosome recycling factor" evidence="3">
    <location>
        <begin position="7"/>
        <end position="69"/>
    </location>
</feature>
<gene>
    <name evidence="4" type="ORF">FKX85_14505</name>
</gene>
<dbReference type="InterPro" id="IPR023584">
    <property type="entry name" value="Ribosome_recyc_fac_dom"/>
</dbReference>
<accession>A0A514CK08</accession>
<dbReference type="Gene3D" id="1.10.132.20">
    <property type="entry name" value="Ribosome-recycling factor"/>
    <property type="match status" value="1"/>
</dbReference>
<dbReference type="SUPFAM" id="SSF55194">
    <property type="entry name" value="Ribosome recycling factor, RRF"/>
    <property type="match status" value="1"/>
</dbReference>
<keyword evidence="2" id="KW-0648">Protein biosynthesis</keyword>
<dbReference type="PANTHER" id="PTHR20982:SF3">
    <property type="entry name" value="MITOCHONDRIAL RIBOSOME RECYCLING FACTOR PSEUDO 1"/>
    <property type="match status" value="1"/>
</dbReference>
<dbReference type="InterPro" id="IPR036191">
    <property type="entry name" value="RRF_sf"/>
</dbReference>
<dbReference type="EMBL" id="CP041253">
    <property type="protein sequence ID" value="QDH80185.1"/>
    <property type="molecule type" value="Genomic_DNA"/>
</dbReference>
<dbReference type="Proteomes" id="UP000316614">
    <property type="component" value="Chromosome"/>
</dbReference>
<proteinExistence type="inferred from homology"/>
<dbReference type="InterPro" id="IPR002661">
    <property type="entry name" value="Ribosome_recyc_fac"/>
</dbReference>
<evidence type="ECO:0000313" key="5">
    <source>
        <dbReference type="Proteomes" id="UP000316614"/>
    </source>
</evidence>